<dbReference type="Gene3D" id="3.30.1330.30">
    <property type="match status" value="2"/>
</dbReference>
<evidence type="ECO:0000259" key="2">
    <source>
        <dbReference type="Pfam" id="PF03465"/>
    </source>
</evidence>
<dbReference type="PANTHER" id="PTHR10113">
    <property type="entry name" value="PEPTIDE CHAIN RELEASE FACTOR SUBUNIT 1"/>
    <property type="match status" value="1"/>
</dbReference>
<dbReference type="SUPFAM" id="SSF55315">
    <property type="entry name" value="L30e-like"/>
    <property type="match status" value="1"/>
</dbReference>
<dbReference type="EMBL" id="BKCJ010001811">
    <property type="protein sequence ID" value="GEU44195.1"/>
    <property type="molecule type" value="Genomic_DNA"/>
</dbReference>
<dbReference type="Pfam" id="PF03465">
    <property type="entry name" value="eRF1_3"/>
    <property type="match status" value="1"/>
</dbReference>
<reference evidence="3" key="1">
    <citation type="journal article" date="2019" name="Sci. Rep.">
        <title>Draft genome of Tanacetum cinerariifolium, the natural source of mosquito coil.</title>
        <authorList>
            <person name="Yamashiro T."/>
            <person name="Shiraishi A."/>
            <person name="Satake H."/>
            <person name="Nakayama K."/>
        </authorList>
    </citation>
    <scope>NUCLEOTIDE SEQUENCE</scope>
</reference>
<protein>
    <submittedName>
        <fullName evidence="3">Eukaryotic peptide chain release factor subunit 1-3</fullName>
    </submittedName>
</protein>
<accession>A0A6L2K832</accession>
<comment type="caution">
    <text evidence="3">The sequence shown here is derived from an EMBL/GenBank/DDBJ whole genome shotgun (WGS) entry which is preliminary data.</text>
</comment>
<evidence type="ECO:0000313" key="3">
    <source>
        <dbReference type="EMBL" id="GEU44195.1"/>
    </source>
</evidence>
<dbReference type="InterPro" id="IPR029064">
    <property type="entry name" value="Ribosomal_eL30-like_sf"/>
</dbReference>
<dbReference type="AlphaFoldDB" id="A0A6L2K832"/>
<gene>
    <name evidence="3" type="ORF">Tci_016173</name>
</gene>
<dbReference type="GO" id="GO:0003747">
    <property type="term" value="F:translation release factor activity"/>
    <property type="evidence" value="ECO:0007669"/>
    <property type="project" value="InterPro"/>
</dbReference>
<organism evidence="3">
    <name type="scientific">Tanacetum cinerariifolium</name>
    <name type="common">Dalmatian daisy</name>
    <name type="synonym">Chrysanthemum cinerariifolium</name>
    <dbReference type="NCBI Taxonomy" id="118510"/>
    <lineage>
        <taxon>Eukaryota</taxon>
        <taxon>Viridiplantae</taxon>
        <taxon>Streptophyta</taxon>
        <taxon>Embryophyta</taxon>
        <taxon>Tracheophyta</taxon>
        <taxon>Spermatophyta</taxon>
        <taxon>Magnoliopsida</taxon>
        <taxon>eudicotyledons</taxon>
        <taxon>Gunneridae</taxon>
        <taxon>Pentapetalae</taxon>
        <taxon>asterids</taxon>
        <taxon>campanulids</taxon>
        <taxon>Asterales</taxon>
        <taxon>Asteraceae</taxon>
        <taxon>Asteroideae</taxon>
        <taxon>Anthemideae</taxon>
        <taxon>Anthemidinae</taxon>
        <taxon>Tanacetum</taxon>
    </lineage>
</organism>
<feature type="domain" description="eRF1" evidence="2">
    <location>
        <begin position="224"/>
        <end position="316"/>
    </location>
</feature>
<dbReference type="InterPro" id="IPR005142">
    <property type="entry name" value="eRF1_3"/>
</dbReference>
<proteinExistence type="predicted"/>
<feature type="region of interest" description="Disordered" evidence="1">
    <location>
        <begin position="447"/>
        <end position="480"/>
    </location>
</feature>
<name>A0A6L2K832_TANCI</name>
<sequence length="567" mass="65140">MPNHVELEYNFEECYKSLTDRLDWNNPEGKEYPFDLSKPLPLIMNQGRQVVPVDFFINSDLEYLKGGSSTKIYTTSTTKTKAAKYDIPGIEDMVEDLQLGVESYHKKLNITKPETYRYDISKRTPYTAYSNPQGIIYVDKYKRNRLMRSDELRKFSNGTLTSVRSILYDIASNLRMVYLPKIRWGNLDRQRSRIMIKAIDKLMLERRLCEKMEQNKKNISYFDLKMDISQDTKMYVFGVNDTLKALKMGAVDILIVWENLDNNRDSVTNAELEVLEKMLLLEWFALEYRKFGCTFEFVTNKSQEGSQFFRRFGGIGEKGMHQARVLGCADVVPVLFSVCGSGVEVIEQLMAQSGRVMSSPNHPTSDIEDAFSSNFPDYIPASPDYVPASLENTFSESSNNLSGLVMHAYDAIIPPQVPISSPIIMPPSLMLSPMFNPQEFSLPEELLPQKKRGRDRSSSSTPVLPQEFEIEESSHKTSLGRHEEQIEKILNHLDELSLDRIEHIEDRIEGLGNGRVIIQQDFDNLETELQVARAQITKLQRKQMGNNNKIARARFRLADLEQIIKEI</sequence>
<dbReference type="InterPro" id="IPR004403">
    <property type="entry name" value="Peptide_chain-rel_eRF1/aRF1"/>
</dbReference>
<evidence type="ECO:0000256" key="1">
    <source>
        <dbReference type="SAM" id="MobiDB-lite"/>
    </source>
</evidence>